<proteinExistence type="predicted"/>
<feature type="region of interest" description="Disordered" evidence="1">
    <location>
        <begin position="265"/>
        <end position="301"/>
    </location>
</feature>
<sequence length="384" mass="43550">MVPARNRSLHDHRQFLSSCDSASVDSPDSKKLLRRKNAALNLNHQSQVFFDNHLDYPLSLSSPASSPPPLSPSSSPSILSEQQEGLDGFVPPETPSPIDAKSEQIYLKANPHKILDTFRSRLEKYPDPDPSQHEDFSSDLPVPVRRHTKTYSDSMLLNVQKPTTTLIHHGTSFDILNPHESLHFARIVSYIEDVDSYSTGNNRDSYISTITEDAIIIEEEPWSYPSTPPSQKALEEEYQKARLDIGDAQAHHSHHPMPSIYELLDEPDHHPPTHPHHQRPVTSLSNESELGEPGSPIWEDNHLRMTTPPNDALWQYDIGMDHSNNTRSFLLPEPSSTPKTEIHIHRKLTRKSNSSRKRKGPFRKLFGLATALRKKSFFKSKQSN</sequence>
<protein>
    <submittedName>
        <fullName evidence="2">Uncharacterized protein</fullName>
    </submittedName>
</protein>
<gene>
    <name evidence="2" type="ORF">BDV25DRAFT_144272</name>
</gene>
<feature type="region of interest" description="Disordered" evidence="1">
    <location>
        <begin position="60"/>
        <end position="98"/>
    </location>
</feature>
<reference evidence="2 3" key="1">
    <citation type="submission" date="2019-04" db="EMBL/GenBank/DDBJ databases">
        <title>Friends and foes A comparative genomics study of 23 Aspergillus species from section Flavi.</title>
        <authorList>
            <consortium name="DOE Joint Genome Institute"/>
            <person name="Kjaerbolling I."/>
            <person name="Vesth T."/>
            <person name="Frisvad J.C."/>
            <person name="Nybo J.L."/>
            <person name="Theobald S."/>
            <person name="Kildgaard S."/>
            <person name="Isbrandt T."/>
            <person name="Kuo A."/>
            <person name="Sato A."/>
            <person name="Lyhne E.K."/>
            <person name="Kogle M.E."/>
            <person name="Wiebenga A."/>
            <person name="Kun R.S."/>
            <person name="Lubbers R.J."/>
            <person name="Makela M.R."/>
            <person name="Barry K."/>
            <person name="Chovatia M."/>
            <person name="Clum A."/>
            <person name="Daum C."/>
            <person name="Haridas S."/>
            <person name="He G."/>
            <person name="LaButti K."/>
            <person name="Lipzen A."/>
            <person name="Mondo S."/>
            <person name="Riley R."/>
            <person name="Salamov A."/>
            <person name="Simmons B.A."/>
            <person name="Magnuson J.K."/>
            <person name="Henrissat B."/>
            <person name="Mortensen U.H."/>
            <person name="Larsen T.O."/>
            <person name="Devries R.P."/>
            <person name="Grigoriev I.V."/>
            <person name="Machida M."/>
            <person name="Baker S.E."/>
            <person name="Andersen M.R."/>
        </authorList>
    </citation>
    <scope>NUCLEOTIDE SEQUENCE [LARGE SCALE GENOMIC DNA]</scope>
    <source>
        <strain evidence="2 3">IBT 18842</strain>
    </source>
</reference>
<keyword evidence="3" id="KW-1185">Reference proteome</keyword>
<accession>A0A5N6TIC3</accession>
<dbReference type="OrthoDB" id="4315400at2759"/>
<evidence type="ECO:0000256" key="1">
    <source>
        <dbReference type="SAM" id="MobiDB-lite"/>
    </source>
</evidence>
<dbReference type="AlphaFoldDB" id="A0A5N6TIC3"/>
<dbReference type="EMBL" id="ML742307">
    <property type="protein sequence ID" value="KAE8145849.1"/>
    <property type="molecule type" value="Genomic_DNA"/>
</dbReference>
<dbReference type="Proteomes" id="UP000325780">
    <property type="component" value="Unassembled WGS sequence"/>
</dbReference>
<organism evidence="2 3">
    <name type="scientific">Aspergillus avenaceus</name>
    <dbReference type="NCBI Taxonomy" id="36643"/>
    <lineage>
        <taxon>Eukaryota</taxon>
        <taxon>Fungi</taxon>
        <taxon>Dikarya</taxon>
        <taxon>Ascomycota</taxon>
        <taxon>Pezizomycotina</taxon>
        <taxon>Eurotiomycetes</taxon>
        <taxon>Eurotiomycetidae</taxon>
        <taxon>Eurotiales</taxon>
        <taxon>Aspergillaceae</taxon>
        <taxon>Aspergillus</taxon>
        <taxon>Aspergillus subgen. Circumdati</taxon>
    </lineage>
</organism>
<name>A0A5N6TIC3_ASPAV</name>
<evidence type="ECO:0000313" key="3">
    <source>
        <dbReference type="Proteomes" id="UP000325780"/>
    </source>
</evidence>
<evidence type="ECO:0000313" key="2">
    <source>
        <dbReference type="EMBL" id="KAE8145849.1"/>
    </source>
</evidence>